<organism evidence="1 2">
    <name type="scientific">Coniosporium uncinatum</name>
    <dbReference type="NCBI Taxonomy" id="93489"/>
    <lineage>
        <taxon>Eukaryota</taxon>
        <taxon>Fungi</taxon>
        <taxon>Dikarya</taxon>
        <taxon>Ascomycota</taxon>
        <taxon>Pezizomycotina</taxon>
        <taxon>Dothideomycetes</taxon>
        <taxon>Dothideomycetes incertae sedis</taxon>
        <taxon>Coniosporium</taxon>
    </lineage>
</organism>
<comment type="caution">
    <text evidence="1">The sequence shown here is derived from an EMBL/GenBank/DDBJ whole genome shotgun (WGS) entry which is preliminary data.</text>
</comment>
<accession>A0ACC3D3F6</accession>
<gene>
    <name evidence="1" type="ORF">LTS18_006633</name>
</gene>
<dbReference type="Proteomes" id="UP001186974">
    <property type="component" value="Unassembled WGS sequence"/>
</dbReference>
<evidence type="ECO:0000313" key="1">
    <source>
        <dbReference type="EMBL" id="KAK3061274.1"/>
    </source>
</evidence>
<feature type="non-terminal residue" evidence="1">
    <location>
        <position position="663"/>
    </location>
</feature>
<proteinExistence type="predicted"/>
<dbReference type="EMBL" id="JAWDJW010007951">
    <property type="protein sequence ID" value="KAK3061274.1"/>
    <property type="molecule type" value="Genomic_DNA"/>
</dbReference>
<sequence length="663" mass="71434">MAFQKPINPIPSSSPAFGTPVHPIPTKKTLPIPFHVPSKPTGPAPVLRIDLPSATLRPLAFRTFTKKHNLTLHSTGLARLSNFVGLNCGSGWREEGLAEGVLEEVARAWKKAGGAVIVEKGELLESILKGIEGSMSGGKVQVGKGLQRSGSGFVFGGESESQESGPDGRLTLRSDSSFGMSNLAVNEEEEEEEDKLKDPREWVKVVNAFEQPRLTYNVQKKHFEKNSTKPSLFPSINHRTALFRQRYNLTHHRILRNPSFAPTSFSSTALTSSNRLTPIANLLGRSGSTHLLLGLLLILPTGTLALADLTGSISLDLSQCTQIPTNAAYFCPGMIVLLDGVYEEDYSTSASNLGTSGGIGGTIGGKFIGSVIGHPPCERRTTTLGISEAVKSEPGSATAGGPAFGWIDFLGLGSERAVGGRMRKMQTRLYAEESPHHGNRHIAIAAECTLDKPEVLGSIKALLQSYAKRPFGEYPLAVVFMGNFVSQAAMSGAGASADDVEEGFDELAKVLAEFKELIGRTTLVFVPGDNDTWASSFSAGAATVLPRGSVPEMFTRKIKQAMSDANRELGIRGGRKVGEVVWASNPTRLGWFGGTGEMVCIRDDISSRFRRNGIRLNDGPDVQQGDNARESERRRTGREGSVVIDMAEREETDTQAMEVDERP</sequence>
<reference evidence="1" key="1">
    <citation type="submission" date="2024-09" db="EMBL/GenBank/DDBJ databases">
        <title>Black Yeasts Isolated from many extreme environments.</title>
        <authorList>
            <person name="Coleine C."/>
            <person name="Stajich J.E."/>
            <person name="Selbmann L."/>
        </authorList>
    </citation>
    <scope>NUCLEOTIDE SEQUENCE</scope>
    <source>
        <strain evidence="1">CCFEE 5737</strain>
    </source>
</reference>
<protein>
    <submittedName>
        <fullName evidence="1">Uncharacterized protein</fullName>
    </submittedName>
</protein>
<keyword evidence="2" id="KW-1185">Reference proteome</keyword>
<name>A0ACC3D3F6_9PEZI</name>
<evidence type="ECO:0000313" key="2">
    <source>
        <dbReference type="Proteomes" id="UP001186974"/>
    </source>
</evidence>